<name>W6Y5S7_COCC2</name>
<dbReference type="KEGG" id="bze:COCCADRAFT_10570"/>
<dbReference type="AlphaFoldDB" id="W6Y5S7"/>
<evidence type="ECO:0000313" key="1">
    <source>
        <dbReference type="EMBL" id="EUC26641.1"/>
    </source>
</evidence>
<dbReference type="GeneID" id="19143256"/>
<protein>
    <submittedName>
        <fullName evidence="1">Uncharacterized protein</fullName>
    </submittedName>
</protein>
<dbReference type="EMBL" id="KI965271">
    <property type="protein sequence ID" value="EUC26641.1"/>
    <property type="molecule type" value="Genomic_DNA"/>
</dbReference>
<proteinExistence type="predicted"/>
<organism evidence="1 2">
    <name type="scientific">Cochliobolus carbonum (strain 26-R-13)</name>
    <name type="common">Maize leaf spot fungus</name>
    <name type="synonym">Bipolaris zeicola</name>
    <dbReference type="NCBI Taxonomy" id="930089"/>
    <lineage>
        <taxon>Eukaryota</taxon>
        <taxon>Fungi</taxon>
        <taxon>Dikarya</taxon>
        <taxon>Ascomycota</taxon>
        <taxon>Pezizomycotina</taxon>
        <taxon>Dothideomycetes</taxon>
        <taxon>Pleosporomycetidae</taxon>
        <taxon>Pleosporales</taxon>
        <taxon>Pleosporineae</taxon>
        <taxon>Pleosporaceae</taxon>
        <taxon>Bipolaris</taxon>
    </lineage>
</organism>
<dbReference type="HOGENOM" id="CLU_2978805_0_0_1"/>
<keyword evidence="2" id="KW-1185">Reference proteome</keyword>
<accession>W6Y5S7</accession>
<reference evidence="1 2" key="1">
    <citation type="journal article" date="2013" name="PLoS Genet.">
        <title>Comparative genome structure, secondary metabolite, and effector coding capacity across Cochliobolus pathogens.</title>
        <authorList>
            <person name="Condon B.J."/>
            <person name="Leng Y."/>
            <person name="Wu D."/>
            <person name="Bushley K.E."/>
            <person name="Ohm R.A."/>
            <person name="Otillar R."/>
            <person name="Martin J."/>
            <person name="Schackwitz W."/>
            <person name="Grimwood J."/>
            <person name="MohdZainudin N."/>
            <person name="Xue C."/>
            <person name="Wang R."/>
            <person name="Manning V.A."/>
            <person name="Dhillon B."/>
            <person name="Tu Z.J."/>
            <person name="Steffenson B.J."/>
            <person name="Salamov A."/>
            <person name="Sun H."/>
            <person name="Lowry S."/>
            <person name="LaButti K."/>
            <person name="Han J."/>
            <person name="Copeland A."/>
            <person name="Lindquist E."/>
            <person name="Barry K."/>
            <person name="Schmutz J."/>
            <person name="Baker S.E."/>
            <person name="Ciuffetti L.M."/>
            <person name="Grigoriev I.V."/>
            <person name="Zhong S."/>
            <person name="Turgeon B.G."/>
        </authorList>
    </citation>
    <scope>NUCLEOTIDE SEQUENCE [LARGE SCALE GENOMIC DNA]</scope>
    <source>
        <strain evidence="1 2">26-R-13</strain>
    </source>
</reference>
<gene>
    <name evidence="1" type="ORF">COCCADRAFT_10570</name>
</gene>
<dbReference type="Proteomes" id="UP000053841">
    <property type="component" value="Unassembled WGS sequence"/>
</dbReference>
<evidence type="ECO:0000313" key="2">
    <source>
        <dbReference type="Proteomes" id="UP000053841"/>
    </source>
</evidence>
<dbReference type="RefSeq" id="XP_007719054.1">
    <property type="nucleotide sequence ID" value="XM_007720864.1"/>
</dbReference>
<sequence>MKTSKAGFQQDHLPIISVTYTSVPRSTQKFNTLESEFENLGALPYNMILNMGISLTES</sequence>